<organism evidence="7">
    <name type="scientific">Phascolarctid gammaherpesvirus 1</name>
    <dbReference type="NCBI Taxonomy" id="2249313"/>
    <lineage>
        <taxon>Viruses</taxon>
        <taxon>Duplodnaviria</taxon>
        <taxon>Heunggongvirae</taxon>
        <taxon>Peploviricota</taxon>
        <taxon>Herviviricetes</taxon>
        <taxon>Herpesvirales</taxon>
        <taxon>Orthoherpesviridae</taxon>
        <taxon>Gammaherpesvirinae</taxon>
        <taxon>Manticavirus</taxon>
        <taxon>Manticavirus phascolarctidgamma1</taxon>
    </lineage>
</organism>
<evidence type="ECO:0000313" key="8">
    <source>
        <dbReference type="Proteomes" id="UP000677407"/>
    </source>
</evidence>
<keyword evidence="8" id="KW-1185">Reference proteome</keyword>
<protein>
    <submittedName>
        <fullName evidence="7">BZIP transcription factor</fullName>
    </submittedName>
</protein>
<evidence type="ECO:0000313" key="7">
    <source>
        <dbReference type="EMBL" id="AZB49221.1"/>
    </source>
</evidence>
<dbReference type="GeneID" id="65102776"/>
<dbReference type="EMBL" id="MG452722">
    <property type="protein sequence ID" value="AZB49221.1"/>
    <property type="molecule type" value="Genomic_DNA"/>
</dbReference>
<feature type="compositionally biased region" description="Basic residues" evidence="6">
    <location>
        <begin position="203"/>
        <end position="212"/>
    </location>
</feature>
<dbReference type="RefSeq" id="YP_010087491.1">
    <property type="nucleotide sequence ID" value="NC_055555.1"/>
</dbReference>
<dbReference type="Proteomes" id="UP000677407">
    <property type="component" value="Segment"/>
</dbReference>
<sequence length="628" mass="69951">MDMLQCIKANEPNGNAIAATREVVKALLSDAEKGSRYMQGFTALFNMFNFWMFLKHLRNKNKPHGPCHCLMANYSTYALRLRMEDILINTDKAFIASACLGIPLGPTIAEYLKNILIHIRRKCIRQSRPLGTSRDIIMNSFRGIMDEYGRMNDLNLLDHKTKVMFLLLFPPINLEEEFRGLVNGDLDIDSDYEDSAKGFQSTTKKRGLRNRSKTGEQPERFPDPILLSGQSTNHKDIYATYCLKRGVEFITHLEGTAIQEGSPLPDVHEMMKQLQDKCVRVVCDEVLTSTPMPVKKRRHDGPSDQPSKKHHKTNIVVLDDDEEPSCSSSAAPAIDIGKIFTETVGEYHEPYEEMRDTTQLTIMPQPVHESTPPSGWAQLVHTDPQQLGISVMQVREGPSDSPIKWEIVGSTITAETAHADTSKSPDPPDPPQPTGQVYYNCPTTPRNSSQRSPPLARSPVYPKGNLAHLTALANMVQAQVRAASEGYHTPPRDTTGQPIIHPRSSPLSKQAVSVTQKQTADSPAASQNLMLFQPYHSPSSKRSPKSKEARSIPFTLTPPLTNRDPIEDLNDTIEKLKAEWYTDMSPAASNSPDNDPFPEPANIFCQSTSRSGTPTLLCSFSLSDFANK</sequence>
<proteinExistence type="predicted"/>
<keyword evidence="1" id="KW-0244">Early protein</keyword>
<feature type="region of interest" description="Disordered" evidence="6">
    <location>
        <begin position="292"/>
        <end position="312"/>
    </location>
</feature>
<evidence type="ECO:0000256" key="3">
    <source>
        <dbReference type="ARBA" id="ARBA00023125"/>
    </source>
</evidence>
<evidence type="ECO:0000256" key="4">
    <source>
        <dbReference type="ARBA" id="ARBA00023159"/>
    </source>
</evidence>
<evidence type="ECO:0000256" key="6">
    <source>
        <dbReference type="SAM" id="MobiDB-lite"/>
    </source>
</evidence>
<dbReference type="InterPro" id="IPR004998">
    <property type="entry name" value="Herpes_TAF50"/>
</dbReference>
<feature type="region of interest" description="Disordered" evidence="6">
    <location>
        <begin position="417"/>
        <end position="462"/>
    </location>
</feature>
<evidence type="ECO:0000256" key="5">
    <source>
        <dbReference type="ARBA" id="ARBA00023163"/>
    </source>
</evidence>
<keyword evidence="3" id="KW-0238">DNA-binding</keyword>
<keyword evidence="4" id="KW-0010">Activator</keyword>
<evidence type="ECO:0000256" key="2">
    <source>
        <dbReference type="ARBA" id="ARBA00023015"/>
    </source>
</evidence>
<name>A0A3Q8J4I4_9GAMA</name>
<feature type="region of interest" description="Disordered" evidence="6">
    <location>
        <begin position="197"/>
        <end position="227"/>
    </location>
</feature>
<dbReference type="KEGG" id="vg:65102776"/>
<keyword evidence="2" id="KW-0805">Transcription regulation</keyword>
<dbReference type="Pfam" id="PF03326">
    <property type="entry name" value="Herpes_TAF50"/>
    <property type="match status" value="1"/>
</dbReference>
<feature type="compositionally biased region" description="Polar residues" evidence="6">
    <location>
        <begin position="434"/>
        <end position="452"/>
    </location>
</feature>
<feature type="compositionally biased region" description="Polar residues" evidence="6">
    <location>
        <begin position="505"/>
        <end position="530"/>
    </location>
</feature>
<evidence type="ECO:0000256" key="1">
    <source>
        <dbReference type="ARBA" id="ARBA00022518"/>
    </source>
</evidence>
<feature type="compositionally biased region" description="Basic and acidic residues" evidence="6">
    <location>
        <begin position="213"/>
        <end position="222"/>
    </location>
</feature>
<keyword evidence="5" id="KW-0804">Transcription</keyword>
<dbReference type="GO" id="GO:0003677">
    <property type="term" value="F:DNA binding"/>
    <property type="evidence" value="ECO:0007669"/>
    <property type="project" value="UniProtKB-KW"/>
</dbReference>
<reference evidence="7" key="1">
    <citation type="submission" date="2017-11" db="EMBL/GenBank/DDBJ databases">
        <title>The distinct marsupial branch of gammaherpesviruses includes novel host-derived genes seldom found in other viruses.</title>
        <authorList>
            <person name="Vaz P.K."/>
        </authorList>
    </citation>
    <scope>NUCLEOTIDE SEQUENCE</scope>
    <source>
        <strain evidence="7">36M/11</strain>
    </source>
</reference>
<dbReference type="GO" id="GO:0006355">
    <property type="term" value="P:regulation of DNA-templated transcription"/>
    <property type="evidence" value="ECO:0007669"/>
    <property type="project" value="InterPro"/>
</dbReference>
<accession>A0A3Q8J4I4</accession>
<feature type="region of interest" description="Disordered" evidence="6">
    <location>
        <begin position="483"/>
        <end position="566"/>
    </location>
</feature>
<gene>
    <name evidence="7" type="primary">ORF50</name>
</gene>